<feature type="domain" description="Peptidase S54 rhomboid" evidence="6">
    <location>
        <begin position="19"/>
        <end position="150"/>
    </location>
</feature>
<keyword evidence="8" id="KW-1185">Reference proteome</keyword>
<dbReference type="InterPro" id="IPR035952">
    <property type="entry name" value="Rhomboid-like_sf"/>
</dbReference>
<keyword evidence="4 5" id="KW-0472">Membrane</keyword>
<dbReference type="STRING" id="662755.CRES_0432"/>
<evidence type="ECO:0000256" key="1">
    <source>
        <dbReference type="ARBA" id="ARBA00004141"/>
    </source>
</evidence>
<evidence type="ECO:0000313" key="7">
    <source>
        <dbReference type="EMBL" id="AEI08795.1"/>
    </source>
</evidence>
<accession>F8DY53</accession>
<dbReference type="SUPFAM" id="SSF144091">
    <property type="entry name" value="Rhomboid-like"/>
    <property type="match status" value="1"/>
</dbReference>
<reference evidence="7 8" key="1">
    <citation type="journal article" date="2012" name="BMC Genomics">
        <title>Complete genome sequence, lifestyle, and multi-drug resistance of the human pathogen Corynebacterium resistens DSM 45100 isolated from blood samples of a leukemia patient.</title>
        <authorList>
            <person name="Schroder J."/>
            <person name="Maus I."/>
            <person name="Meyer K."/>
            <person name="Wordemann S."/>
            <person name="Blom J."/>
            <person name="Jaenicke S."/>
            <person name="Schneider J."/>
            <person name="Trost E."/>
            <person name="Tauch A."/>
        </authorList>
    </citation>
    <scope>NUCLEOTIDE SEQUENCE [LARGE SCALE GENOMIC DNA]</scope>
    <source>
        <strain evidence="8">DSM 45100 / JCM 12819 / CCUG 50093 / GTC 2026 / SICGH 158</strain>
    </source>
</reference>
<feature type="transmembrane region" description="Helical" evidence="5">
    <location>
        <begin position="106"/>
        <end position="124"/>
    </location>
</feature>
<organism evidence="7 8">
    <name type="scientific">Corynebacterium resistens (strain DSM 45100 / JCM 12819 / GTC 2026 / SICGH 158)</name>
    <dbReference type="NCBI Taxonomy" id="662755"/>
    <lineage>
        <taxon>Bacteria</taxon>
        <taxon>Bacillati</taxon>
        <taxon>Actinomycetota</taxon>
        <taxon>Actinomycetes</taxon>
        <taxon>Mycobacteriales</taxon>
        <taxon>Corynebacteriaceae</taxon>
        <taxon>Corynebacterium</taxon>
    </lineage>
</organism>
<evidence type="ECO:0000256" key="3">
    <source>
        <dbReference type="ARBA" id="ARBA00022989"/>
    </source>
</evidence>
<evidence type="ECO:0000256" key="5">
    <source>
        <dbReference type="SAM" id="Phobius"/>
    </source>
</evidence>
<sequence length="163" mass="16981">MRLSSFGIHPLHLDGLIGIAAAPFLHSDFGHLMANSSIALIVVFLIALSGQRVLWQSSIVIAIVSGIGTWLLGGPNTIHIGASGLVFGWLMFLIVRGFFTRQLLQILVGIGVLLTYGSVLWGVLPTTPGISWQAHLFGAVGGLLAASMMGKGKAPTGPSVASV</sequence>
<proteinExistence type="predicted"/>
<dbReference type="eggNOG" id="COG0705">
    <property type="taxonomic scope" value="Bacteria"/>
</dbReference>
<feature type="transmembrane region" description="Helical" evidence="5">
    <location>
        <begin position="29"/>
        <end position="48"/>
    </location>
</feature>
<name>F8DY53_CORRG</name>
<dbReference type="InterPro" id="IPR022764">
    <property type="entry name" value="Peptidase_S54_rhomboid_dom"/>
</dbReference>
<dbReference type="Gene3D" id="1.20.1540.10">
    <property type="entry name" value="Rhomboid-like"/>
    <property type="match status" value="1"/>
</dbReference>
<keyword evidence="3 5" id="KW-1133">Transmembrane helix</keyword>
<protein>
    <recommendedName>
        <fullName evidence="6">Peptidase S54 rhomboid domain-containing protein</fullName>
    </recommendedName>
</protein>
<dbReference type="KEGG" id="crd:CRES_0432"/>
<feature type="transmembrane region" description="Helical" evidence="5">
    <location>
        <begin position="78"/>
        <end position="99"/>
    </location>
</feature>
<dbReference type="GO" id="GO:0004252">
    <property type="term" value="F:serine-type endopeptidase activity"/>
    <property type="evidence" value="ECO:0007669"/>
    <property type="project" value="InterPro"/>
</dbReference>
<gene>
    <name evidence="7" type="ordered locus">CRES_0432</name>
</gene>
<dbReference type="GO" id="GO:0016020">
    <property type="term" value="C:membrane"/>
    <property type="evidence" value="ECO:0007669"/>
    <property type="project" value="UniProtKB-SubCell"/>
</dbReference>
<dbReference type="AlphaFoldDB" id="F8DY53"/>
<evidence type="ECO:0000259" key="6">
    <source>
        <dbReference type="Pfam" id="PF01694"/>
    </source>
</evidence>
<evidence type="ECO:0000313" key="8">
    <source>
        <dbReference type="Proteomes" id="UP000000492"/>
    </source>
</evidence>
<evidence type="ECO:0000256" key="4">
    <source>
        <dbReference type="ARBA" id="ARBA00023136"/>
    </source>
</evidence>
<dbReference type="Pfam" id="PF01694">
    <property type="entry name" value="Rhomboid"/>
    <property type="match status" value="1"/>
</dbReference>
<feature type="transmembrane region" description="Helical" evidence="5">
    <location>
        <begin position="53"/>
        <end position="72"/>
    </location>
</feature>
<comment type="subcellular location">
    <subcellularLocation>
        <location evidence="1">Membrane</location>
        <topology evidence="1">Multi-pass membrane protein</topology>
    </subcellularLocation>
</comment>
<evidence type="ECO:0000256" key="2">
    <source>
        <dbReference type="ARBA" id="ARBA00022692"/>
    </source>
</evidence>
<dbReference type="Proteomes" id="UP000000492">
    <property type="component" value="Chromosome"/>
</dbReference>
<dbReference type="EMBL" id="CP002857">
    <property type="protein sequence ID" value="AEI08795.1"/>
    <property type="molecule type" value="Genomic_DNA"/>
</dbReference>
<keyword evidence="2 5" id="KW-0812">Transmembrane</keyword>
<feature type="transmembrane region" description="Helical" evidence="5">
    <location>
        <begin position="130"/>
        <end position="149"/>
    </location>
</feature>
<dbReference type="HOGENOM" id="CLU_067823_2_0_11"/>